<dbReference type="PANTHER" id="PTHR34406:SF2">
    <property type="entry name" value="PERIPLASMIC PROTEIN"/>
    <property type="match status" value="1"/>
</dbReference>
<accession>A0ABW2QPB9</accession>
<dbReference type="EMBL" id="JBHTCA010000005">
    <property type="protein sequence ID" value="MFC7409163.1"/>
    <property type="molecule type" value="Genomic_DNA"/>
</dbReference>
<dbReference type="PANTHER" id="PTHR34406">
    <property type="entry name" value="PROTEIN YCEI"/>
    <property type="match status" value="1"/>
</dbReference>
<name>A0ABW2QPB9_9BURK</name>
<gene>
    <name evidence="3" type="ORF">ACFQPB_09850</name>
</gene>
<keyword evidence="1" id="KW-0732">Signal</keyword>
<dbReference type="Pfam" id="PF04264">
    <property type="entry name" value="YceI"/>
    <property type="match status" value="1"/>
</dbReference>
<evidence type="ECO:0000259" key="2">
    <source>
        <dbReference type="SMART" id="SM00867"/>
    </source>
</evidence>
<organism evidence="3 4">
    <name type="scientific">Hydrogenophaga atypica</name>
    <dbReference type="NCBI Taxonomy" id="249409"/>
    <lineage>
        <taxon>Bacteria</taxon>
        <taxon>Pseudomonadati</taxon>
        <taxon>Pseudomonadota</taxon>
        <taxon>Betaproteobacteria</taxon>
        <taxon>Burkholderiales</taxon>
        <taxon>Comamonadaceae</taxon>
        <taxon>Hydrogenophaga</taxon>
    </lineage>
</organism>
<dbReference type="Gene3D" id="2.40.128.110">
    <property type="entry name" value="Lipid/polyisoprenoid-binding, YceI-like"/>
    <property type="match status" value="1"/>
</dbReference>
<protein>
    <submittedName>
        <fullName evidence="3">YceI family protein</fullName>
    </submittedName>
</protein>
<proteinExistence type="predicted"/>
<evidence type="ECO:0000256" key="1">
    <source>
        <dbReference type="SAM" id="SignalP"/>
    </source>
</evidence>
<dbReference type="SMART" id="SM00867">
    <property type="entry name" value="YceI"/>
    <property type="match status" value="1"/>
</dbReference>
<dbReference type="RefSeq" id="WP_382197689.1">
    <property type="nucleotide sequence ID" value="NZ_JBHTCA010000005.1"/>
</dbReference>
<feature type="signal peptide" evidence="1">
    <location>
        <begin position="1"/>
        <end position="21"/>
    </location>
</feature>
<evidence type="ECO:0000313" key="3">
    <source>
        <dbReference type="EMBL" id="MFC7409163.1"/>
    </source>
</evidence>
<dbReference type="InterPro" id="IPR007372">
    <property type="entry name" value="Lipid/polyisoprenoid-bd_YceI"/>
</dbReference>
<comment type="caution">
    <text evidence="3">The sequence shown here is derived from an EMBL/GenBank/DDBJ whole genome shotgun (WGS) entry which is preliminary data.</text>
</comment>
<dbReference type="InterPro" id="IPR036761">
    <property type="entry name" value="TTHA0802/YceI-like_sf"/>
</dbReference>
<feature type="chain" id="PRO_5046400361" evidence="1">
    <location>
        <begin position="22"/>
        <end position="189"/>
    </location>
</feature>
<keyword evidence="4" id="KW-1185">Reference proteome</keyword>
<evidence type="ECO:0000313" key="4">
    <source>
        <dbReference type="Proteomes" id="UP001596501"/>
    </source>
</evidence>
<dbReference type="Proteomes" id="UP001596501">
    <property type="component" value="Unassembled WGS sequence"/>
</dbReference>
<dbReference type="SUPFAM" id="SSF101874">
    <property type="entry name" value="YceI-like"/>
    <property type="match status" value="1"/>
</dbReference>
<feature type="domain" description="Lipid/polyisoprenoid-binding YceI-like" evidence="2">
    <location>
        <begin position="23"/>
        <end position="187"/>
    </location>
</feature>
<reference evidence="4" key="1">
    <citation type="journal article" date="2019" name="Int. J. Syst. Evol. Microbiol.">
        <title>The Global Catalogue of Microorganisms (GCM) 10K type strain sequencing project: providing services to taxonomists for standard genome sequencing and annotation.</title>
        <authorList>
            <consortium name="The Broad Institute Genomics Platform"/>
            <consortium name="The Broad Institute Genome Sequencing Center for Infectious Disease"/>
            <person name="Wu L."/>
            <person name="Ma J."/>
        </authorList>
    </citation>
    <scope>NUCLEOTIDE SEQUENCE [LARGE SCALE GENOMIC DNA]</scope>
    <source>
        <strain evidence="4">CGMCC 1.12371</strain>
    </source>
</reference>
<sequence>MRNTLIALAAVASLSAGVAHAADYAIDPTHTFVTFEIDHFGTTTNRGRFDKKEGTVQFDRAAKTGKVDISIDVASVNTGTAAFDKHLQSADLLDAAKHPKARFVSDKFAFNGDKVSEVSGHFTLLGKTVPVTLKANKFNCYDNPMLKREVCGGDFEATIDRSAHGLNYGVDWGFAKNVRLVVQVEAVKQ</sequence>